<comment type="pathway">
    <text evidence="3">Lipid metabolism.</text>
</comment>
<evidence type="ECO:0000256" key="9">
    <source>
        <dbReference type="ARBA" id="ARBA00022898"/>
    </source>
</evidence>
<dbReference type="HAMAP" id="MF_01023">
    <property type="entry name" value="HisC_aminotrans_2"/>
    <property type="match status" value="1"/>
</dbReference>
<evidence type="ECO:0000259" key="13">
    <source>
        <dbReference type="Pfam" id="PF00155"/>
    </source>
</evidence>
<comment type="subunit">
    <text evidence="5 12">Homodimer.</text>
</comment>
<dbReference type="Gene3D" id="3.40.640.10">
    <property type="entry name" value="Type I PLP-dependent aspartate aminotransferase-like (Major domain)"/>
    <property type="match status" value="1"/>
</dbReference>
<dbReference type="InterPro" id="IPR015421">
    <property type="entry name" value="PyrdxlP-dep_Trfase_major"/>
</dbReference>
<evidence type="ECO:0000256" key="3">
    <source>
        <dbReference type="ARBA" id="ARBA00005189"/>
    </source>
</evidence>
<dbReference type="Gene3D" id="3.90.1150.10">
    <property type="entry name" value="Aspartate Aminotransferase, domain 1"/>
    <property type="match status" value="1"/>
</dbReference>
<keyword evidence="15" id="KW-1185">Reference proteome</keyword>
<dbReference type="EC" id="2.6.1.9" evidence="12"/>
<keyword evidence="7 12" id="KW-0028">Amino-acid biosynthesis</keyword>
<gene>
    <name evidence="12" type="primary">hisC</name>
    <name evidence="14" type="ORF">SAMN05216283_102461</name>
</gene>
<dbReference type="GO" id="GO:0030170">
    <property type="term" value="F:pyridoxal phosphate binding"/>
    <property type="evidence" value="ECO:0007669"/>
    <property type="project" value="InterPro"/>
</dbReference>
<evidence type="ECO:0000313" key="15">
    <source>
        <dbReference type="Proteomes" id="UP000198964"/>
    </source>
</evidence>
<keyword evidence="10 12" id="KW-0368">Histidine biosynthesis</keyword>
<dbReference type="STRING" id="655355.SAMN05216283_102461"/>
<dbReference type="Pfam" id="PF00155">
    <property type="entry name" value="Aminotran_1_2"/>
    <property type="match status" value="1"/>
</dbReference>
<dbReference type="UniPathway" id="UPA00031">
    <property type="reaction ID" value="UER00012"/>
</dbReference>
<dbReference type="PANTHER" id="PTHR42885">
    <property type="entry name" value="HISTIDINOL-PHOSPHATE AMINOTRANSFERASE-RELATED"/>
    <property type="match status" value="1"/>
</dbReference>
<name>A0A1I2FEP2_9BACT</name>
<evidence type="ECO:0000256" key="5">
    <source>
        <dbReference type="ARBA" id="ARBA00011738"/>
    </source>
</evidence>
<dbReference type="InterPro" id="IPR001917">
    <property type="entry name" value="Aminotrans_II_pyridoxalP_BS"/>
</dbReference>
<keyword evidence="9 12" id="KW-0663">Pyridoxal phosphate</keyword>
<dbReference type="InterPro" id="IPR015424">
    <property type="entry name" value="PyrdxlP-dep_Trfase"/>
</dbReference>
<evidence type="ECO:0000256" key="6">
    <source>
        <dbReference type="ARBA" id="ARBA00022576"/>
    </source>
</evidence>
<evidence type="ECO:0000256" key="2">
    <source>
        <dbReference type="ARBA" id="ARBA00005011"/>
    </source>
</evidence>
<dbReference type="GO" id="GO:0004400">
    <property type="term" value="F:histidinol-phosphate transaminase activity"/>
    <property type="evidence" value="ECO:0007669"/>
    <property type="project" value="UniProtKB-UniRule"/>
</dbReference>
<proteinExistence type="inferred from homology"/>
<sequence>MDLQQLIRKNIQALKPYSSARDEYTGEAMVFLDANENPFNAPYNRYPDPLQRELKVAISKQKSCEADQIFLGNGSDEPIDLLFRAFCEPGKDNIVTIDPTYGMYQVAADINNIEVRKVKLNDNYGFSAEALLEKTDKHTKLIFVCSPNNPTGNLLDNKELIKLIQTFEGLVILDEAYIDFAPGASLLPKLSHYENLVILQTFSKAWGMAGIRLGMAFANPEIIRVFNKIKYPYNINMLTQQKALELIEQEADKNQWVELLIQERKALEEKLSKLPFVVKVFPSDANFLLVKMYDARGIYDFLVENGIIVRDRSKVVLCDDSLRITVGSPEENQILLDKLNELL</sequence>
<keyword evidence="6 12" id="KW-0032">Aminotransferase</keyword>
<evidence type="ECO:0000256" key="4">
    <source>
        <dbReference type="ARBA" id="ARBA00007970"/>
    </source>
</evidence>
<evidence type="ECO:0000256" key="11">
    <source>
        <dbReference type="ARBA" id="ARBA00047481"/>
    </source>
</evidence>
<evidence type="ECO:0000313" key="14">
    <source>
        <dbReference type="EMBL" id="SFF03725.1"/>
    </source>
</evidence>
<evidence type="ECO:0000256" key="12">
    <source>
        <dbReference type="HAMAP-Rule" id="MF_01023"/>
    </source>
</evidence>
<dbReference type="InterPro" id="IPR005861">
    <property type="entry name" value="HisP_aminotrans"/>
</dbReference>
<comment type="cofactor">
    <cofactor evidence="1 12">
        <name>pyridoxal 5'-phosphate</name>
        <dbReference type="ChEBI" id="CHEBI:597326"/>
    </cofactor>
</comment>
<dbReference type="InterPro" id="IPR004839">
    <property type="entry name" value="Aminotransferase_I/II_large"/>
</dbReference>
<evidence type="ECO:0000256" key="10">
    <source>
        <dbReference type="ARBA" id="ARBA00023102"/>
    </source>
</evidence>
<evidence type="ECO:0000256" key="7">
    <source>
        <dbReference type="ARBA" id="ARBA00022605"/>
    </source>
</evidence>
<comment type="similarity">
    <text evidence="4 12">Belongs to the class-II pyridoxal-phosphate-dependent aminotransferase family. Histidinol-phosphate aminotransferase subfamily.</text>
</comment>
<accession>A0A1I2FEP2</accession>
<dbReference type="PROSITE" id="PS00599">
    <property type="entry name" value="AA_TRANSFER_CLASS_2"/>
    <property type="match status" value="1"/>
</dbReference>
<evidence type="ECO:0000256" key="8">
    <source>
        <dbReference type="ARBA" id="ARBA00022679"/>
    </source>
</evidence>
<protein>
    <recommendedName>
        <fullName evidence="12">Histidinol-phosphate aminotransferase</fullName>
        <ecNumber evidence="12">2.6.1.9</ecNumber>
    </recommendedName>
    <alternativeName>
        <fullName evidence="12">Imidazole acetol-phosphate transaminase</fullName>
    </alternativeName>
</protein>
<dbReference type="EMBL" id="FONW01000002">
    <property type="protein sequence ID" value="SFF03725.1"/>
    <property type="molecule type" value="Genomic_DNA"/>
</dbReference>
<dbReference type="Proteomes" id="UP000198964">
    <property type="component" value="Unassembled WGS sequence"/>
</dbReference>
<feature type="modified residue" description="N6-(pyridoxal phosphate)lysine" evidence="12">
    <location>
        <position position="204"/>
    </location>
</feature>
<comment type="pathway">
    <text evidence="2 12">Amino-acid biosynthesis; L-histidine biosynthesis; L-histidine from 5-phospho-alpha-D-ribose 1-diphosphate: step 7/9.</text>
</comment>
<dbReference type="InterPro" id="IPR015422">
    <property type="entry name" value="PyrdxlP-dep_Trfase_small"/>
</dbReference>
<dbReference type="RefSeq" id="WP_093919117.1">
    <property type="nucleotide sequence ID" value="NZ_FONW01000002.1"/>
</dbReference>
<reference evidence="14 15" key="1">
    <citation type="submission" date="2016-10" db="EMBL/GenBank/DDBJ databases">
        <authorList>
            <person name="de Groot N.N."/>
        </authorList>
    </citation>
    <scope>NUCLEOTIDE SEQUENCE [LARGE SCALE GENOMIC DNA]</scope>
    <source>
        <strain evidence="14 15">CGMCC 1.9156</strain>
    </source>
</reference>
<keyword evidence="8 12" id="KW-0808">Transferase</keyword>
<evidence type="ECO:0000256" key="1">
    <source>
        <dbReference type="ARBA" id="ARBA00001933"/>
    </source>
</evidence>
<dbReference type="PANTHER" id="PTHR42885:SF2">
    <property type="entry name" value="HISTIDINOL-PHOSPHATE AMINOTRANSFERASE"/>
    <property type="match status" value="1"/>
</dbReference>
<dbReference type="NCBIfam" id="TIGR01141">
    <property type="entry name" value="hisC"/>
    <property type="match status" value="1"/>
</dbReference>
<dbReference type="CDD" id="cd00609">
    <property type="entry name" value="AAT_like"/>
    <property type="match status" value="1"/>
</dbReference>
<comment type="catalytic activity">
    <reaction evidence="11 12">
        <text>L-histidinol phosphate + 2-oxoglutarate = 3-(imidazol-4-yl)-2-oxopropyl phosphate + L-glutamate</text>
        <dbReference type="Rhea" id="RHEA:23744"/>
        <dbReference type="ChEBI" id="CHEBI:16810"/>
        <dbReference type="ChEBI" id="CHEBI:29985"/>
        <dbReference type="ChEBI" id="CHEBI:57766"/>
        <dbReference type="ChEBI" id="CHEBI:57980"/>
        <dbReference type="EC" id="2.6.1.9"/>
    </reaction>
</comment>
<organism evidence="14 15">
    <name type="scientific">Sunxiuqinia elliptica</name>
    <dbReference type="NCBI Taxonomy" id="655355"/>
    <lineage>
        <taxon>Bacteria</taxon>
        <taxon>Pseudomonadati</taxon>
        <taxon>Bacteroidota</taxon>
        <taxon>Bacteroidia</taxon>
        <taxon>Marinilabiliales</taxon>
        <taxon>Prolixibacteraceae</taxon>
        <taxon>Sunxiuqinia</taxon>
    </lineage>
</organism>
<dbReference type="AlphaFoldDB" id="A0A1I2FEP2"/>
<feature type="domain" description="Aminotransferase class I/classII large" evidence="13">
    <location>
        <begin position="42"/>
        <end position="339"/>
    </location>
</feature>
<dbReference type="SUPFAM" id="SSF53383">
    <property type="entry name" value="PLP-dependent transferases"/>
    <property type="match status" value="1"/>
</dbReference>
<dbReference type="GO" id="GO:0000105">
    <property type="term" value="P:L-histidine biosynthetic process"/>
    <property type="evidence" value="ECO:0007669"/>
    <property type="project" value="UniProtKB-UniRule"/>
</dbReference>